<keyword evidence="2" id="KW-1185">Reference proteome</keyword>
<gene>
    <name evidence="1" type="ORF">PIB30_096419</name>
</gene>
<reference evidence="1 2" key="1">
    <citation type="journal article" date="2023" name="Plants (Basel)">
        <title>Bridging the Gap: Combining Genomics and Transcriptomics Approaches to Understand Stylosanthes scabra, an Orphan Legume from the Brazilian Caatinga.</title>
        <authorList>
            <person name="Ferreira-Neto J.R.C."/>
            <person name="da Silva M.D."/>
            <person name="Binneck E."/>
            <person name="de Melo N.F."/>
            <person name="da Silva R.H."/>
            <person name="de Melo A.L.T.M."/>
            <person name="Pandolfi V."/>
            <person name="Bustamante F.O."/>
            <person name="Brasileiro-Vidal A.C."/>
            <person name="Benko-Iseppon A.M."/>
        </authorList>
    </citation>
    <scope>NUCLEOTIDE SEQUENCE [LARGE SCALE GENOMIC DNA]</scope>
    <source>
        <tissue evidence="1">Leaves</tissue>
    </source>
</reference>
<dbReference type="EMBL" id="JASCZI010032493">
    <property type="protein sequence ID" value="MED6128301.1"/>
    <property type="molecule type" value="Genomic_DNA"/>
</dbReference>
<proteinExistence type="predicted"/>
<evidence type="ECO:0000313" key="2">
    <source>
        <dbReference type="Proteomes" id="UP001341840"/>
    </source>
</evidence>
<accession>A0ABU6RVZ7</accession>
<organism evidence="1 2">
    <name type="scientific">Stylosanthes scabra</name>
    <dbReference type="NCBI Taxonomy" id="79078"/>
    <lineage>
        <taxon>Eukaryota</taxon>
        <taxon>Viridiplantae</taxon>
        <taxon>Streptophyta</taxon>
        <taxon>Embryophyta</taxon>
        <taxon>Tracheophyta</taxon>
        <taxon>Spermatophyta</taxon>
        <taxon>Magnoliopsida</taxon>
        <taxon>eudicotyledons</taxon>
        <taxon>Gunneridae</taxon>
        <taxon>Pentapetalae</taxon>
        <taxon>rosids</taxon>
        <taxon>fabids</taxon>
        <taxon>Fabales</taxon>
        <taxon>Fabaceae</taxon>
        <taxon>Papilionoideae</taxon>
        <taxon>50 kb inversion clade</taxon>
        <taxon>dalbergioids sensu lato</taxon>
        <taxon>Dalbergieae</taxon>
        <taxon>Pterocarpus clade</taxon>
        <taxon>Stylosanthes</taxon>
    </lineage>
</organism>
<comment type="caution">
    <text evidence="1">The sequence shown here is derived from an EMBL/GenBank/DDBJ whole genome shotgun (WGS) entry which is preliminary data.</text>
</comment>
<name>A0ABU6RVZ7_9FABA</name>
<dbReference type="Proteomes" id="UP001341840">
    <property type="component" value="Unassembled WGS sequence"/>
</dbReference>
<protein>
    <submittedName>
        <fullName evidence="1">Uncharacterized protein</fullName>
    </submittedName>
</protein>
<sequence>MLKAPDEAPKTVPCGRAVYCAVARSTKRAALTLYPRWRMRGPCDRGGLGRLHPELLPGTCEDTRGDCATARCPISLFLASSCDSYASNVFLSLLYAFLDP</sequence>
<evidence type="ECO:0000313" key="1">
    <source>
        <dbReference type="EMBL" id="MED6128301.1"/>
    </source>
</evidence>